<evidence type="ECO:0000256" key="12">
    <source>
        <dbReference type="ARBA" id="ARBA00039097"/>
    </source>
</evidence>
<keyword evidence="11 14" id="KW-0472">Membrane</keyword>
<evidence type="ECO:0000256" key="13">
    <source>
        <dbReference type="ARBA" id="ARBA00047308"/>
    </source>
</evidence>
<dbReference type="Gene3D" id="3.30.70.100">
    <property type="match status" value="1"/>
</dbReference>
<dbReference type="SFLD" id="SFLDS00003">
    <property type="entry name" value="Haloacid_Dehalogenase"/>
    <property type="match status" value="1"/>
</dbReference>
<dbReference type="GO" id="GO:0005524">
    <property type="term" value="F:ATP binding"/>
    <property type="evidence" value="ECO:0007669"/>
    <property type="project" value="UniProtKB-UniRule"/>
</dbReference>
<accession>A0A2T3L4B7</accession>
<dbReference type="InterPro" id="IPR027256">
    <property type="entry name" value="P-typ_ATPase_IB"/>
</dbReference>
<comment type="similarity">
    <text evidence="2 14">Belongs to the cation transport ATPase (P-type) (TC 3.A.3) family. Type IB subfamily.</text>
</comment>
<evidence type="ECO:0000256" key="8">
    <source>
        <dbReference type="ARBA" id="ARBA00022840"/>
    </source>
</evidence>
<dbReference type="NCBIfam" id="TIGR01494">
    <property type="entry name" value="ATPase_P-type"/>
    <property type="match status" value="1"/>
</dbReference>
<dbReference type="Pfam" id="PF00702">
    <property type="entry name" value="Hydrolase"/>
    <property type="match status" value="1"/>
</dbReference>
<dbReference type="PANTHER" id="PTHR48085">
    <property type="entry name" value="CADMIUM/ZINC-TRANSPORTING ATPASE HMA2-RELATED"/>
    <property type="match status" value="1"/>
</dbReference>
<feature type="transmembrane region" description="Helical" evidence="14">
    <location>
        <begin position="670"/>
        <end position="688"/>
    </location>
</feature>
<dbReference type="SUPFAM" id="SSF55008">
    <property type="entry name" value="HMA, heavy metal-associated domain"/>
    <property type="match status" value="1"/>
</dbReference>
<protein>
    <recommendedName>
        <fullName evidence="12">P-type Zn(2+) transporter</fullName>
        <ecNumber evidence="12">7.2.2.12</ecNumber>
    </recommendedName>
</protein>
<dbReference type="InterPro" id="IPR059000">
    <property type="entry name" value="ATPase_P-type_domA"/>
</dbReference>
<dbReference type="Pfam" id="PF00122">
    <property type="entry name" value="E1-E2_ATPase"/>
    <property type="match status" value="1"/>
</dbReference>
<dbReference type="PROSITE" id="PS01047">
    <property type="entry name" value="HMA_1"/>
    <property type="match status" value="1"/>
</dbReference>
<evidence type="ECO:0000256" key="2">
    <source>
        <dbReference type="ARBA" id="ARBA00006024"/>
    </source>
</evidence>
<evidence type="ECO:0000256" key="4">
    <source>
        <dbReference type="ARBA" id="ARBA00022553"/>
    </source>
</evidence>
<gene>
    <name evidence="16" type="primary">zntA</name>
    <name evidence="16" type="ORF">C9J47_21240</name>
</gene>
<reference evidence="16 17" key="1">
    <citation type="submission" date="2018-03" db="EMBL/GenBank/DDBJ databases">
        <title>Whole genome sequencing of Histamine producing bacteria.</title>
        <authorList>
            <person name="Butler K."/>
        </authorList>
    </citation>
    <scope>NUCLEOTIDE SEQUENCE [LARGE SCALE GENOMIC DNA]</scope>
    <source>
        <strain evidence="16 17">ATCC 19614</strain>
    </source>
</reference>
<feature type="transmembrane region" description="Helical" evidence="14">
    <location>
        <begin position="331"/>
        <end position="350"/>
    </location>
</feature>
<dbReference type="InterPro" id="IPR044492">
    <property type="entry name" value="P_typ_ATPase_HD_dom"/>
</dbReference>
<dbReference type="InterPro" id="IPR023214">
    <property type="entry name" value="HAD_sf"/>
</dbReference>
<dbReference type="Pfam" id="PF00403">
    <property type="entry name" value="HMA"/>
    <property type="match status" value="1"/>
</dbReference>
<dbReference type="GO" id="GO:0015086">
    <property type="term" value="F:cadmium ion transmembrane transporter activity"/>
    <property type="evidence" value="ECO:0007669"/>
    <property type="project" value="TreeGrafter"/>
</dbReference>
<dbReference type="SFLD" id="SFLDF00027">
    <property type="entry name" value="p-type_atpase"/>
    <property type="match status" value="1"/>
</dbReference>
<dbReference type="InterPro" id="IPR006121">
    <property type="entry name" value="HMA_dom"/>
</dbReference>
<dbReference type="Proteomes" id="UP000241803">
    <property type="component" value="Unassembled WGS sequence"/>
</dbReference>
<comment type="catalytic activity">
    <reaction evidence="13">
        <text>Zn(2+)(in) + ATP + H2O = Zn(2+)(out) + ADP + phosphate + H(+)</text>
        <dbReference type="Rhea" id="RHEA:20621"/>
        <dbReference type="ChEBI" id="CHEBI:15377"/>
        <dbReference type="ChEBI" id="CHEBI:15378"/>
        <dbReference type="ChEBI" id="CHEBI:29105"/>
        <dbReference type="ChEBI" id="CHEBI:30616"/>
        <dbReference type="ChEBI" id="CHEBI:43474"/>
        <dbReference type="ChEBI" id="CHEBI:456216"/>
        <dbReference type="EC" id="7.2.2.12"/>
    </reaction>
</comment>
<dbReference type="InterPro" id="IPR001757">
    <property type="entry name" value="P_typ_ATPase"/>
</dbReference>
<dbReference type="InterPro" id="IPR023299">
    <property type="entry name" value="ATPase_P-typ_cyto_dom_N"/>
</dbReference>
<dbReference type="Gene3D" id="3.40.50.1000">
    <property type="entry name" value="HAD superfamily/HAD-like"/>
    <property type="match status" value="1"/>
</dbReference>
<dbReference type="GO" id="GO:0046872">
    <property type="term" value="F:metal ion binding"/>
    <property type="evidence" value="ECO:0007669"/>
    <property type="project" value="UniProtKB-KW"/>
</dbReference>
<dbReference type="Gene3D" id="3.40.1110.10">
    <property type="entry name" value="Calcium-transporting ATPase, cytoplasmic domain N"/>
    <property type="match status" value="1"/>
</dbReference>
<dbReference type="GO" id="GO:0016463">
    <property type="term" value="F:P-type zinc transporter activity"/>
    <property type="evidence" value="ECO:0007669"/>
    <property type="project" value="UniProtKB-EC"/>
</dbReference>
<dbReference type="GO" id="GO:0016887">
    <property type="term" value="F:ATP hydrolysis activity"/>
    <property type="evidence" value="ECO:0007669"/>
    <property type="project" value="InterPro"/>
</dbReference>
<dbReference type="EC" id="7.2.2.12" evidence="12"/>
<dbReference type="EMBL" id="PYOC01000010">
    <property type="protein sequence ID" value="PSV44180.1"/>
    <property type="molecule type" value="Genomic_DNA"/>
</dbReference>
<keyword evidence="9" id="KW-1278">Translocase</keyword>
<evidence type="ECO:0000256" key="9">
    <source>
        <dbReference type="ARBA" id="ARBA00022967"/>
    </source>
</evidence>
<dbReference type="InterPro" id="IPR023298">
    <property type="entry name" value="ATPase_P-typ_TM_dom_sf"/>
</dbReference>
<dbReference type="SUPFAM" id="SSF81653">
    <property type="entry name" value="Calcium ATPase, transduction domain A"/>
    <property type="match status" value="1"/>
</dbReference>
<dbReference type="SUPFAM" id="SSF56784">
    <property type="entry name" value="HAD-like"/>
    <property type="match status" value="1"/>
</dbReference>
<dbReference type="GO" id="GO:0005886">
    <property type="term" value="C:plasma membrane"/>
    <property type="evidence" value="ECO:0007669"/>
    <property type="project" value="UniProtKB-SubCell"/>
</dbReference>
<comment type="caution">
    <text evidence="16">The sequence shown here is derived from an EMBL/GenBank/DDBJ whole genome shotgun (WGS) entry which is preliminary data.</text>
</comment>
<evidence type="ECO:0000256" key="14">
    <source>
        <dbReference type="RuleBase" id="RU362081"/>
    </source>
</evidence>
<evidence type="ECO:0000256" key="5">
    <source>
        <dbReference type="ARBA" id="ARBA00022692"/>
    </source>
</evidence>
<keyword evidence="10 14" id="KW-1133">Transmembrane helix</keyword>
<evidence type="ECO:0000256" key="7">
    <source>
        <dbReference type="ARBA" id="ARBA00022741"/>
    </source>
</evidence>
<dbReference type="AlphaFoldDB" id="A0A2T3L4B7"/>
<dbReference type="Gene3D" id="2.70.150.10">
    <property type="entry name" value="Calcium-transporting ATPase, cytoplasmic transduction domain A"/>
    <property type="match status" value="1"/>
</dbReference>
<dbReference type="InterPro" id="IPR017969">
    <property type="entry name" value="Heavy-metal-associated_CS"/>
</dbReference>
<dbReference type="InterPro" id="IPR051014">
    <property type="entry name" value="Cation_Transport_ATPase_IB"/>
</dbReference>
<dbReference type="PROSITE" id="PS00154">
    <property type="entry name" value="ATPASE_E1_E2"/>
    <property type="match status" value="1"/>
</dbReference>
<evidence type="ECO:0000256" key="3">
    <source>
        <dbReference type="ARBA" id="ARBA00022475"/>
    </source>
</evidence>
<dbReference type="SUPFAM" id="SSF81665">
    <property type="entry name" value="Calcium ATPase, transmembrane domain M"/>
    <property type="match status" value="1"/>
</dbReference>
<name>A0A2T3L4B7_9GAMM</name>
<keyword evidence="6 14" id="KW-0479">Metal-binding</keyword>
<dbReference type="PRINTS" id="PR00119">
    <property type="entry name" value="CATATPASE"/>
</dbReference>
<dbReference type="CDD" id="cd00371">
    <property type="entry name" value="HMA"/>
    <property type="match status" value="1"/>
</dbReference>
<evidence type="ECO:0000256" key="10">
    <source>
        <dbReference type="ARBA" id="ARBA00022989"/>
    </source>
</evidence>
<feature type="transmembrane region" description="Helical" evidence="14">
    <location>
        <begin position="105"/>
        <end position="126"/>
    </location>
</feature>
<evidence type="ECO:0000256" key="11">
    <source>
        <dbReference type="ARBA" id="ARBA00023136"/>
    </source>
</evidence>
<dbReference type="InterPro" id="IPR036163">
    <property type="entry name" value="HMA_dom_sf"/>
</dbReference>
<evidence type="ECO:0000259" key="15">
    <source>
        <dbReference type="PROSITE" id="PS50846"/>
    </source>
</evidence>
<organism evidence="16 17">
    <name type="scientific">Photobacterium indicum</name>
    <dbReference type="NCBI Taxonomy" id="81447"/>
    <lineage>
        <taxon>Bacteria</taxon>
        <taxon>Pseudomonadati</taxon>
        <taxon>Pseudomonadota</taxon>
        <taxon>Gammaproteobacteria</taxon>
        <taxon>Vibrionales</taxon>
        <taxon>Vibrionaceae</taxon>
        <taxon>Photobacterium</taxon>
    </lineage>
</organism>
<dbReference type="SFLD" id="SFLDG00002">
    <property type="entry name" value="C1.7:_P-type_atpase_like"/>
    <property type="match status" value="1"/>
</dbReference>
<keyword evidence="16" id="KW-0378">Hydrolase</keyword>
<keyword evidence="4" id="KW-0597">Phosphoprotein</keyword>
<dbReference type="RefSeq" id="WP_107255294.1">
    <property type="nucleotide sequence ID" value="NZ_PYOC01000010.1"/>
</dbReference>
<keyword evidence="5 14" id="KW-0812">Transmembrane</keyword>
<dbReference type="InterPro" id="IPR018303">
    <property type="entry name" value="ATPase_P-typ_P_site"/>
</dbReference>
<evidence type="ECO:0000256" key="1">
    <source>
        <dbReference type="ARBA" id="ARBA00004651"/>
    </source>
</evidence>
<keyword evidence="17" id="KW-1185">Reference proteome</keyword>
<keyword evidence="3 14" id="KW-1003">Cell membrane</keyword>
<evidence type="ECO:0000256" key="6">
    <source>
        <dbReference type="ARBA" id="ARBA00022723"/>
    </source>
</evidence>
<feature type="transmembrane region" description="Helical" evidence="14">
    <location>
        <begin position="362"/>
        <end position="382"/>
    </location>
</feature>
<sequence length="719" mass="77402">MTDCAVKQCCSSKQPMQNTPINGKFTNHKFLIRGMDCASCAIKIQNALANVAKVKHVRVAFATERLFVSLDEDADPSLIRETVESIGFTLLDANAKEEEKPFWKAYSTFVLLASLMAISIIVMLLFPSMGEQTFFIATAIGTLPFAKKSFNQMKSGTWFGIETLMTVAALGALFLGENIEAGLVLLLFSLGEMLEGFAGRKARAGIKSLMQLTPDTVTRIVDGKREKIQVEFVIPGEVIEVLPGDRIPVDATIQSSIGTFDESALTGESIPVNRKKDEKVMAGCMVIDKPVTLVVESEPGNNAIDRIITLIEEAEESRAPIARMVDKFSSWYTPLVMAIAALVMVVPPLFMGAEWMPWVYKALTLLLIACPCALVVSIPAAVTSALTSASRSGALIKGGAALEQLKNVKVLAFDKTGTLTQGKPKVTTIISLAEDRNELLKLAASLEQGSSHPLAKAIIEHSKEYGIDLVEPETIKVINGRGIIGKVDNREISILAPRYVHSFIMGMNELKEAVEEIESQGNTVVVILEGMAPLGIIGMADTLREDAVDAINDLKKMGIRSVMLTGDNRRAAASIAGRLSIDYKAELLPEDKVKAIQDLQLQNSGAVAMVGDGINDAPALKMAELGIAMGRGSDVALETADAALTHEKLVKLPVMIKLSQKTAKITRQNIALALGINSFFLITTLFGVTGLMAAVLSDAGGTLLVTLNALRLMKQMKIE</sequence>
<dbReference type="NCBIfam" id="TIGR01525">
    <property type="entry name" value="ATPase-IB_hvy"/>
    <property type="match status" value="1"/>
</dbReference>
<comment type="subcellular location">
    <subcellularLocation>
        <location evidence="1">Cell membrane</location>
        <topology evidence="1">Multi-pass membrane protein</topology>
    </subcellularLocation>
</comment>
<keyword evidence="7 14" id="KW-0547">Nucleotide-binding</keyword>
<keyword evidence="8 14" id="KW-0067">ATP-binding</keyword>
<dbReference type="InterPro" id="IPR008250">
    <property type="entry name" value="ATPase_P-typ_transduc_dom_A_sf"/>
</dbReference>
<dbReference type="InterPro" id="IPR036412">
    <property type="entry name" value="HAD-like_sf"/>
</dbReference>
<proteinExistence type="inferred from homology"/>
<dbReference type="PANTHER" id="PTHR48085:SF5">
    <property type="entry name" value="CADMIUM_ZINC-TRANSPORTING ATPASE HMA4-RELATED"/>
    <property type="match status" value="1"/>
</dbReference>
<feature type="domain" description="HMA" evidence="15">
    <location>
        <begin position="26"/>
        <end position="91"/>
    </location>
</feature>
<dbReference type="PROSITE" id="PS50846">
    <property type="entry name" value="HMA_2"/>
    <property type="match status" value="1"/>
</dbReference>
<evidence type="ECO:0000313" key="16">
    <source>
        <dbReference type="EMBL" id="PSV44180.1"/>
    </source>
</evidence>
<evidence type="ECO:0000313" key="17">
    <source>
        <dbReference type="Proteomes" id="UP000241803"/>
    </source>
</evidence>